<reference evidence="4 5" key="1">
    <citation type="journal article" date="2019" name="Nat. Microbiol.">
        <title>Mediterranean grassland soil C-N compound turnover is dependent on rainfall and depth, and is mediated by genomically divergent microorganisms.</title>
        <authorList>
            <person name="Diamond S."/>
            <person name="Andeer P.F."/>
            <person name="Li Z."/>
            <person name="Crits-Christoph A."/>
            <person name="Burstein D."/>
            <person name="Anantharaman K."/>
            <person name="Lane K.R."/>
            <person name="Thomas B.C."/>
            <person name="Pan C."/>
            <person name="Northen T.R."/>
            <person name="Banfield J.F."/>
        </authorList>
    </citation>
    <scope>NUCLEOTIDE SEQUENCE [LARGE SCALE GENOMIC DNA]</scope>
    <source>
        <strain evidence="4">WS_2</strain>
    </source>
</reference>
<feature type="domain" description="C4-type zinc ribbon" evidence="2">
    <location>
        <begin position="199"/>
        <end position="231"/>
    </location>
</feature>
<dbReference type="PANTHER" id="PTHR39082">
    <property type="entry name" value="PHOSPHOLIPASE C-BETA-2-RELATED"/>
    <property type="match status" value="1"/>
</dbReference>
<evidence type="ECO:0000313" key="4">
    <source>
        <dbReference type="EMBL" id="TMQ60798.1"/>
    </source>
</evidence>
<feature type="coiled-coil region" evidence="1">
    <location>
        <begin position="33"/>
        <end position="153"/>
    </location>
</feature>
<dbReference type="InterPro" id="IPR052376">
    <property type="entry name" value="Oxidative_Scav/Glycosyltrans"/>
</dbReference>
<gene>
    <name evidence="4" type="ORF">E6K72_00325</name>
</gene>
<name>A0A538TAZ4_UNCEI</name>
<dbReference type="EMBL" id="VBOS01000010">
    <property type="protein sequence ID" value="TMQ60798.1"/>
    <property type="molecule type" value="Genomic_DNA"/>
</dbReference>
<proteinExistence type="predicted"/>
<evidence type="ECO:0000313" key="5">
    <source>
        <dbReference type="Proteomes" id="UP000317716"/>
    </source>
</evidence>
<dbReference type="PANTHER" id="PTHR39082:SF1">
    <property type="entry name" value="SCAVENGER RECEPTOR CLASS A MEMBER 3"/>
    <property type="match status" value="1"/>
</dbReference>
<dbReference type="InterPro" id="IPR003743">
    <property type="entry name" value="Zf-RING_7"/>
</dbReference>
<accession>A0A538TAZ4</accession>
<organism evidence="4 5">
    <name type="scientific">Eiseniibacteriota bacterium</name>
    <dbReference type="NCBI Taxonomy" id="2212470"/>
    <lineage>
        <taxon>Bacteria</taxon>
        <taxon>Candidatus Eiseniibacteriota</taxon>
    </lineage>
</organism>
<dbReference type="Pfam" id="PF24481">
    <property type="entry name" value="CT398_CC"/>
    <property type="match status" value="1"/>
</dbReference>
<dbReference type="Pfam" id="PF02591">
    <property type="entry name" value="Zn_ribbon_9"/>
    <property type="match status" value="1"/>
</dbReference>
<evidence type="ECO:0000259" key="3">
    <source>
        <dbReference type="Pfam" id="PF24481"/>
    </source>
</evidence>
<protein>
    <submittedName>
        <fullName evidence="4">Uncharacterized protein</fullName>
    </submittedName>
</protein>
<dbReference type="InterPro" id="IPR056003">
    <property type="entry name" value="CT398_CC_hairpin"/>
</dbReference>
<evidence type="ECO:0000256" key="1">
    <source>
        <dbReference type="SAM" id="Coils"/>
    </source>
</evidence>
<dbReference type="Proteomes" id="UP000317716">
    <property type="component" value="Unassembled WGS sequence"/>
</dbReference>
<dbReference type="AlphaFoldDB" id="A0A538TAZ4"/>
<evidence type="ECO:0000259" key="2">
    <source>
        <dbReference type="Pfam" id="PF02591"/>
    </source>
</evidence>
<feature type="domain" description="CT398-like coiled coil hairpin" evidence="3">
    <location>
        <begin position="12"/>
        <end position="186"/>
    </location>
</feature>
<keyword evidence="1" id="KW-0175">Coiled coil</keyword>
<comment type="caution">
    <text evidence="4">The sequence shown here is derived from an EMBL/GenBank/DDBJ whole genome shotgun (WGS) entry which is preliminary data.</text>
</comment>
<dbReference type="Gene3D" id="1.10.287.1490">
    <property type="match status" value="1"/>
</dbReference>
<sequence length="238" mass="27316">MMSDELDRLWALKDLDERANVLKAELKRFPEQRATLERAVAEQSAKLERHRSQAGANQLKRRELEREIESLTIQERKFQSQTFAVKKNEEYRALLDEIEGVKKKRSDLETDVLMTFEAEERLSGERAAAERALQSAQREAAERTRQIDAEERAARERLDVVEAERAQHVGKLPPATRARYERIVQSRDGRAVMAIAKGACGGCFRNQPPQLLQDARRRDRLLVCEGCGRLLIWPPNAA</sequence>